<gene>
    <name evidence="2" type="ORF">EKM59_00555</name>
</gene>
<proteinExistence type="predicted"/>
<evidence type="ECO:0000256" key="1">
    <source>
        <dbReference type="SAM" id="SignalP"/>
    </source>
</evidence>
<sequence length="127" mass="13447">MIKKIIKITAITWTAGMLSVHAANPDSCSIEVAVATPPVQEYEHVAFNASNEIGVNRALTLSGGSAPKTMEKLPCSNSPYIISATHYGFLDKQAKNAVGQCQLKAGAIVLSHLNSSVSVVFPNDFVC</sequence>
<reference evidence="2 3" key="1">
    <citation type="submission" date="2018-12" db="EMBL/GenBank/DDBJ databases">
        <title>Legionella sp,whole genome shotgun sequence.</title>
        <authorList>
            <person name="Wu H."/>
        </authorList>
    </citation>
    <scope>NUCLEOTIDE SEQUENCE [LARGE SCALE GENOMIC DNA]</scope>
    <source>
        <strain evidence="3">km714</strain>
    </source>
</reference>
<accession>A0A433JMI2</accession>
<dbReference type="Proteomes" id="UP000288012">
    <property type="component" value="Unassembled WGS sequence"/>
</dbReference>
<keyword evidence="1" id="KW-0732">Signal</keyword>
<keyword evidence="3" id="KW-1185">Reference proteome</keyword>
<organism evidence="2 3">
    <name type="scientific">Legionella septentrionalis</name>
    <dbReference type="NCBI Taxonomy" id="2498109"/>
    <lineage>
        <taxon>Bacteria</taxon>
        <taxon>Pseudomonadati</taxon>
        <taxon>Pseudomonadota</taxon>
        <taxon>Gammaproteobacteria</taxon>
        <taxon>Legionellales</taxon>
        <taxon>Legionellaceae</taxon>
        <taxon>Legionella</taxon>
    </lineage>
</organism>
<comment type="caution">
    <text evidence="2">The sequence shown here is derived from an EMBL/GenBank/DDBJ whole genome shotgun (WGS) entry which is preliminary data.</text>
</comment>
<protein>
    <submittedName>
        <fullName evidence="2">Uncharacterized protein</fullName>
    </submittedName>
</protein>
<evidence type="ECO:0000313" key="3">
    <source>
        <dbReference type="Proteomes" id="UP000288012"/>
    </source>
</evidence>
<name>A0A433JMI2_9GAMM</name>
<feature type="signal peptide" evidence="1">
    <location>
        <begin position="1"/>
        <end position="22"/>
    </location>
</feature>
<dbReference type="RefSeq" id="WP_126953844.1">
    <property type="nucleotide sequence ID" value="NZ_RZGR01000001.1"/>
</dbReference>
<dbReference type="AlphaFoldDB" id="A0A433JMI2"/>
<dbReference type="OrthoDB" id="5647770at2"/>
<feature type="chain" id="PRO_5019545000" evidence="1">
    <location>
        <begin position="23"/>
        <end position="127"/>
    </location>
</feature>
<dbReference type="EMBL" id="RZGR01000001">
    <property type="protein sequence ID" value="RUQ91584.1"/>
    <property type="molecule type" value="Genomic_DNA"/>
</dbReference>
<evidence type="ECO:0000313" key="2">
    <source>
        <dbReference type="EMBL" id="RUQ91584.1"/>
    </source>
</evidence>